<evidence type="ECO:0000313" key="2">
    <source>
        <dbReference type="Proteomes" id="UP000314294"/>
    </source>
</evidence>
<evidence type="ECO:0000313" key="1">
    <source>
        <dbReference type="EMBL" id="TNN50467.1"/>
    </source>
</evidence>
<accession>A0A4Z2GA65</accession>
<dbReference type="AlphaFoldDB" id="A0A4Z2GA65"/>
<protein>
    <submittedName>
        <fullName evidence="1">Uncharacterized protein</fullName>
    </submittedName>
</protein>
<proteinExistence type="predicted"/>
<sequence>MLENIWYAAHPEDDRCHCGQQVSLADGWKPTLIRRSNEKRLSNATLGVCRVLEIQRSKQNLILLSVQLELNSHRHHDNYHKDDSQIVSACSIRTTQGVD</sequence>
<dbReference type="EMBL" id="SRLO01000616">
    <property type="protein sequence ID" value="TNN50467.1"/>
    <property type="molecule type" value="Genomic_DNA"/>
</dbReference>
<keyword evidence="2" id="KW-1185">Reference proteome</keyword>
<comment type="caution">
    <text evidence="1">The sequence shown here is derived from an EMBL/GenBank/DDBJ whole genome shotgun (WGS) entry which is preliminary data.</text>
</comment>
<gene>
    <name evidence="1" type="ORF">EYF80_039336</name>
</gene>
<reference evidence="1 2" key="1">
    <citation type="submission" date="2019-03" db="EMBL/GenBank/DDBJ databases">
        <title>First draft genome of Liparis tanakae, snailfish: a comprehensive survey of snailfish specific genes.</title>
        <authorList>
            <person name="Kim W."/>
            <person name="Song I."/>
            <person name="Jeong J.-H."/>
            <person name="Kim D."/>
            <person name="Kim S."/>
            <person name="Ryu S."/>
            <person name="Song J.Y."/>
            <person name="Lee S.K."/>
        </authorList>
    </citation>
    <scope>NUCLEOTIDE SEQUENCE [LARGE SCALE GENOMIC DNA]</scope>
    <source>
        <tissue evidence="1">Muscle</tissue>
    </source>
</reference>
<name>A0A4Z2GA65_9TELE</name>
<dbReference type="Proteomes" id="UP000314294">
    <property type="component" value="Unassembled WGS sequence"/>
</dbReference>
<organism evidence="1 2">
    <name type="scientific">Liparis tanakae</name>
    <name type="common">Tanaka's snailfish</name>
    <dbReference type="NCBI Taxonomy" id="230148"/>
    <lineage>
        <taxon>Eukaryota</taxon>
        <taxon>Metazoa</taxon>
        <taxon>Chordata</taxon>
        <taxon>Craniata</taxon>
        <taxon>Vertebrata</taxon>
        <taxon>Euteleostomi</taxon>
        <taxon>Actinopterygii</taxon>
        <taxon>Neopterygii</taxon>
        <taxon>Teleostei</taxon>
        <taxon>Neoteleostei</taxon>
        <taxon>Acanthomorphata</taxon>
        <taxon>Eupercaria</taxon>
        <taxon>Perciformes</taxon>
        <taxon>Cottioidei</taxon>
        <taxon>Cottales</taxon>
        <taxon>Liparidae</taxon>
        <taxon>Liparis</taxon>
    </lineage>
</organism>